<dbReference type="AlphaFoldDB" id="A0A8H5NKA8"/>
<comment type="caution">
    <text evidence="1">The sequence shown here is derived from an EMBL/GenBank/DDBJ whole genome shotgun (WGS) entry which is preliminary data.</text>
</comment>
<sequence length="210" mass="23467">MVPETAIGSLETVLGKIAENIHMSTPKPAAKTNPAVEAKSGGMIAVVDHEPQLKYTPLLFQTCHILRSVYLKRHLAIYTTSPPASRSYGHVTGPSSVERHCGPIGAVIDLNYKAMHHWFMAPEVHVPRAWETMRLRMMGRIAQQVLIPLHAPDPSSNGIIVIFPHSYKLPVRLMSWTLENLLTLTNLVNQERKLRLDLIIKRIHGHTVSS</sequence>
<gene>
    <name evidence="1" type="ORF">FPANT_13892</name>
</gene>
<proteinExistence type="predicted"/>
<dbReference type="Proteomes" id="UP000544095">
    <property type="component" value="Unassembled WGS sequence"/>
</dbReference>
<protein>
    <submittedName>
        <fullName evidence="1">Uncharacterized protein</fullName>
    </submittedName>
</protein>
<dbReference type="EMBL" id="JAAOAR010001218">
    <property type="protein sequence ID" value="KAF5569602.1"/>
    <property type="molecule type" value="Genomic_DNA"/>
</dbReference>
<accession>A0A8H5NKA8</accession>
<organism evidence="1 2">
    <name type="scientific">Fusarium pseudoanthophilum</name>
    <dbReference type="NCBI Taxonomy" id="48495"/>
    <lineage>
        <taxon>Eukaryota</taxon>
        <taxon>Fungi</taxon>
        <taxon>Dikarya</taxon>
        <taxon>Ascomycota</taxon>
        <taxon>Pezizomycotina</taxon>
        <taxon>Sordariomycetes</taxon>
        <taxon>Hypocreomycetidae</taxon>
        <taxon>Hypocreales</taxon>
        <taxon>Nectriaceae</taxon>
        <taxon>Fusarium</taxon>
        <taxon>Fusarium fujikuroi species complex</taxon>
    </lineage>
</organism>
<evidence type="ECO:0000313" key="2">
    <source>
        <dbReference type="Proteomes" id="UP000544095"/>
    </source>
</evidence>
<evidence type="ECO:0000313" key="1">
    <source>
        <dbReference type="EMBL" id="KAF5569602.1"/>
    </source>
</evidence>
<reference evidence="1 2" key="1">
    <citation type="submission" date="2020-05" db="EMBL/GenBank/DDBJ databases">
        <title>Identification and distribution of gene clusters putatively required for synthesis of sphingolipid metabolism inhibitors in phylogenetically diverse species of the filamentous fungus Fusarium.</title>
        <authorList>
            <person name="Kim H.-S."/>
            <person name="Busman M."/>
            <person name="Brown D.W."/>
            <person name="Divon H."/>
            <person name="Uhlig S."/>
            <person name="Proctor R.H."/>
        </authorList>
    </citation>
    <scope>NUCLEOTIDE SEQUENCE [LARGE SCALE GENOMIC DNA]</scope>
    <source>
        <strain evidence="1 2">NRRL 25211</strain>
    </source>
</reference>
<name>A0A8H5NKA8_9HYPO</name>
<keyword evidence="2" id="KW-1185">Reference proteome</keyword>